<feature type="transmembrane region" description="Helical" evidence="2">
    <location>
        <begin position="356"/>
        <end position="375"/>
    </location>
</feature>
<keyword evidence="4" id="KW-1185">Reference proteome</keyword>
<feature type="transmembrane region" description="Helical" evidence="2">
    <location>
        <begin position="72"/>
        <end position="95"/>
    </location>
</feature>
<keyword evidence="2" id="KW-1133">Transmembrane helix</keyword>
<feature type="compositionally biased region" description="Acidic residues" evidence="1">
    <location>
        <begin position="451"/>
        <end position="461"/>
    </location>
</feature>
<evidence type="ECO:0000256" key="2">
    <source>
        <dbReference type="SAM" id="Phobius"/>
    </source>
</evidence>
<dbReference type="GeneID" id="73381527"/>
<dbReference type="AlphaFoldDB" id="A0AAI9WWV2"/>
<dbReference type="Pfam" id="PF11309">
    <property type="entry name" value="DUF3112"/>
    <property type="match status" value="1"/>
</dbReference>
<evidence type="ECO:0000256" key="1">
    <source>
        <dbReference type="SAM" id="MobiDB-lite"/>
    </source>
</evidence>
<gene>
    <name evidence="3" type="ORF">KGF56_003912</name>
</gene>
<sequence length="509" mass="58092">MALPSPYEYSAVFGLMRLLQYQNNYPALGSGSHALSTQARNLLGPRIPKVVVDFQTAVQFNLFGSYPFHKDVAPSAVFTALFSIVFLCHLAIFSINCYRGHYFWPQLGFIFYSLCRVLGFALRIVWSADLSQTSIGITGEVFLILPTVLLPSFNLILAQRIFTWRHPVGGSRRLFWNLMLTLYAIVAGVVAMTIVASAGINIYLLGAPNYARFVRCIQATSVLIIVYSLTALSLIGLAFFFKPTTKDENLYTYQPWWIESFAPTYFVRKGVPQEAAESFLKRNHNHRFAIRVIAATHHHYKMVKGLSNERGDLTHNTSLLIIAITTIIILIGAILRCVVCFQARMMYDRSPVGSAAMMYVWWGGFEIVTNMLYLIGRIDLRFYRPDRLPKHIKHIKTAEQSLYPSEIESMDLDEHGRLKNTESYEDHTSKEDEDEDEEEEEEDGNFYFDGEQSEDEEDDFDFAPNSNMKEKKELKQMSSEKPPMGAAYNKTEPPYPDTNKSDTESEFNF</sequence>
<feature type="compositionally biased region" description="Acidic residues" evidence="1">
    <location>
        <begin position="431"/>
        <end position="444"/>
    </location>
</feature>
<dbReference type="PANTHER" id="PTHR35184:SF1">
    <property type="entry name" value="INTEGRAL MEMBRANE PROTEIN"/>
    <property type="match status" value="1"/>
</dbReference>
<organism evidence="3 4">
    <name type="scientific">Candida oxycetoniae</name>
    <dbReference type="NCBI Taxonomy" id="497107"/>
    <lineage>
        <taxon>Eukaryota</taxon>
        <taxon>Fungi</taxon>
        <taxon>Dikarya</taxon>
        <taxon>Ascomycota</taxon>
        <taxon>Saccharomycotina</taxon>
        <taxon>Pichiomycetes</taxon>
        <taxon>Debaryomycetaceae</taxon>
        <taxon>Candida/Lodderomyces clade</taxon>
        <taxon>Candida</taxon>
    </lineage>
</organism>
<proteinExistence type="predicted"/>
<dbReference type="Proteomes" id="UP001202479">
    <property type="component" value="Unassembled WGS sequence"/>
</dbReference>
<reference evidence="3" key="1">
    <citation type="journal article" date="2022" name="DNA Res.">
        <title>Genome analysis of five recently described species of the CUG-Ser clade uncovers Candida theae as a new hybrid lineage with pathogenic potential in the Candida parapsilosis species complex.</title>
        <authorList>
            <person name="Mixao V."/>
            <person name="Del Olmo V."/>
            <person name="Hegedusova E."/>
            <person name="Saus E."/>
            <person name="Pryszcz L."/>
            <person name="Cillingova A."/>
            <person name="Nosek J."/>
            <person name="Gabaldon T."/>
        </authorList>
    </citation>
    <scope>NUCLEOTIDE SEQUENCE</scope>
    <source>
        <strain evidence="3">CBS 10844</strain>
    </source>
</reference>
<feature type="transmembrane region" description="Helical" evidence="2">
    <location>
        <begin position="319"/>
        <end position="344"/>
    </location>
</feature>
<feature type="region of interest" description="Disordered" evidence="1">
    <location>
        <begin position="409"/>
        <end position="509"/>
    </location>
</feature>
<name>A0AAI9WWV2_9ASCO</name>
<feature type="transmembrane region" description="Helical" evidence="2">
    <location>
        <begin position="217"/>
        <end position="241"/>
    </location>
</feature>
<keyword evidence="2" id="KW-0812">Transmembrane</keyword>
<evidence type="ECO:0000313" key="4">
    <source>
        <dbReference type="Proteomes" id="UP001202479"/>
    </source>
</evidence>
<dbReference type="InterPro" id="IPR021460">
    <property type="entry name" value="DUF3112"/>
</dbReference>
<dbReference type="PANTHER" id="PTHR35184">
    <property type="entry name" value="YALI0C10208P"/>
    <property type="match status" value="1"/>
</dbReference>
<dbReference type="EMBL" id="JAHUZD010000128">
    <property type="protein sequence ID" value="KAI3403324.2"/>
    <property type="molecule type" value="Genomic_DNA"/>
</dbReference>
<keyword evidence="2" id="KW-0472">Membrane</keyword>
<feature type="transmembrane region" description="Helical" evidence="2">
    <location>
        <begin position="141"/>
        <end position="162"/>
    </location>
</feature>
<feature type="transmembrane region" description="Helical" evidence="2">
    <location>
        <begin position="107"/>
        <end position="126"/>
    </location>
</feature>
<feature type="compositionally biased region" description="Basic and acidic residues" evidence="1">
    <location>
        <begin position="412"/>
        <end position="430"/>
    </location>
</feature>
<protein>
    <submittedName>
        <fullName evidence="3">Uncharacterized protein</fullName>
    </submittedName>
</protein>
<comment type="caution">
    <text evidence="3">The sequence shown here is derived from an EMBL/GenBank/DDBJ whole genome shotgun (WGS) entry which is preliminary data.</text>
</comment>
<evidence type="ECO:0000313" key="3">
    <source>
        <dbReference type="EMBL" id="KAI3403324.2"/>
    </source>
</evidence>
<feature type="transmembrane region" description="Helical" evidence="2">
    <location>
        <begin position="174"/>
        <end position="205"/>
    </location>
</feature>
<accession>A0AAI9WWV2</accession>
<dbReference type="RefSeq" id="XP_049179071.1">
    <property type="nucleotide sequence ID" value="XM_049325295.1"/>
</dbReference>